<evidence type="ECO:0000313" key="1">
    <source>
        <dbReference type="EMBL" id="KAJ8714039.1"/>
    </source>
</evidence>
<proteinExistence type="predicted"/>
<evidence type="ECO:0000313" key="2">
    <source>
        <dbReference type="Proteomes" id="UP001231649"/>
    </source>
</evidence>
<protein>
    <submittedName>
        <fullName evidence="1">Uncharacterized protein</fullName>
    </submittedName>
</protein>
<keyword evidence="2" id="KW-1185">Reference proteome</keyword>
<dbReference type="Proteomes" id="UP001231649">
    <property type="component" value="Chromosome 20"/>
</dbReference>
<accession>A0ACC2QGD6</accession>
<gene>
    <name evidence="1" type="ORF">PYW08_007659</name>
</gene>
<reference evidence="1" key="1">
    <citation type="submission" date="2023-03" db="EMBL/GenBank/DDBJ databases">
        <title>Chromosome-level genomes of two armyworms, Mythimna separata and Mythimna loreyi, provide insights into the biosynthesis and reception of sex pheromones.</title>
        <authorList>
            <person name="Zhao H."/>
        </authorList>
    </citation>
    <scope>NUCLEOTIDE SEQUENCE</scope>
    <source>
        <strain evidence="1">BeijingLab</strain>
    </source>
</reference>
<dbReference type="EMBL" id="CM056796">
    <property type="protein sequence ID" value="KAJ8714039.1"/>
    <property type="molecule type" value="Genomic_DNA"/>
</dbReference>
<sequence>MPPGLVELIEGLTREVLRNNPSDIYGFCAGHVQQLLEIRDGPLQKKTLTLEEKIAKAQEKVRQRAEQRRQQYDRELLNRQSGKGSEIQATPLNKYDTPPILPQEATAVPILKNPTQIEQDLGNTSEVESSHEVHTSKEDPQQQDIKDLSRQDNVLKDDIKSEPNDMKSESKINDDLVELSDETSGNNVSLESTLNEPPNTDTPASKVEMSDNLRAPIADEEMMHAKEQSFKEDQKLVADDSALQEITESTPNPEEHILSTQIKSETVEKVSDALSQIENGARVDDQNSVTQEVNVISNFTATTQSDNITIPLNKEENRNSSETETIQNVIDPDITNQSNTDNVTETTNSDATVNKKEEDLQETNTFDISFKESPTVELQDPQMNPDMLESLLETNTDTDVVTLLTQDSTKTEFNSSFVDLQQDAFKHTTGNTDLSQGYKDNSKTNGIISTLEELEDNTLHKTGTSNIAMIENNNKENDAIDNNGDENTLTNCENPQIHNQDGNMDLETAAVTIQKVFRTFLFKSRASTFEDSVSEETMFLNETDKNKDECDFPIAGSLNERRSHGLTRMDTVLQTVNEEKSLSLSTDDSSTMSSAATVIQAHVRGFLVRNKFNSNKTVSSTSLAATNSNEPFLTSLEMDNEQNKNKTVLNIHIVPEGEEQQTEISVVKDDMIEGTIAEEAKNEVNAENIALETTVSDKAETVKPIESVEKMNCDEMDVVTPFISNEENNSSNQSLMHSGEFHDAVLPTKVLRSDTTVASGE</sequence>
<name>A0ACC2QGD6_9NEOP</name>
<comment type="caution">
    <text evidence="1">The sequence shown here is derived from an EMBL/GenBank/DDBJ whole genome shotgun (WGS) entry which is preliminary data.</text>
</comment>
<organism evidence="1 2">
    <name type="scientific">Mythimna loreyi</name>
    <dbReference type="NCBI Taxonomy" id="667449"/>
    <lineage>
        <taxon>Eukaryota</taxon>
        <taxon>Metazoa</taxon>
        <taxon>Ecdysozoa</taxon>
        <taxon>Arthropoda</taxon>
        <taxon>Hexapoda</taxon>
        <taxon>Insecta</taxon>
        <taxon>Pterygota</taxon>
        <taxon>Neoptera</taxon>
        <taxon>Endopterygota</taxon>
        <taxon>Lepidoptera</taxon>
        <taxon>Glossata</taxon>
        <taxon>Ditrysia</taxon>
        <taxon>Noctuoidea</taxon>
        <taxon>Noctuidae</taxon>
        <taxon>Noctuinae</taxon>
        <taxon>Hadenini</taxon>
        <taxon>Mythimna</taxon>
    </lineage>
</organism>